<reference evidence="2 3" key="1">
    <citation type="journal article" date="2015" name="BMC Genomics">
        <title>Genome mining reveals unlocked bioactive potential of marine Gram-negative bacteria.</title>
        <authorList>
            <person name="Machado H."/>
            <person name="Sonnenschein E.C."/>
            <person name="Melchiorsen J."/>
            <person name="Gram L."/>
        </authorList>
    </citation>
    <scope>NUCLEOTIDE SEQUENCE [LARGE SCALE GENOMIC DNA]</scope>
    <source>
        <strain evidence="2 3">S2471</strain>
    </source>
</reference>
<sequence length="302" mass="34732">MASIEKQKLSFYEQNGFVRFEHALSQELLQRLRELSVRLEASAKQELADGAVRNQYYLSNESGEPRLFRYNDLFFDDPELVLELLASPTMLAICESMVGLGCVPMQLDLVYKYPHPHPHIAWHHGAPHPRNYPYLNVGVYLDDADLDDGCLRYIPDSQHKILDIYTLSSEHGWQIPGVVQQPAKAGDILVQDMMILHSSEPKRSEGVRRTIYIELRPVEGIAESGKQSVQWAELRKQWMAHVIKRADPKDVPADWLAFYGEPQYELATLVNLIKEKWEPPIPAVWSHRDVEHPDYPTPADLR</sequence>
<accession>A0A0F4QZ95</accession>
<dbReference type="PANTHER" id="PTHR20883">
    <property type="entry name" value="PHYTANOYL-COA DIOXYGENASE DOMAIN CONTAINING 1"/>
    <property type="match status" value="1"/>
</dbReference>
<protein>
    <submittedName>
        <fullName evidence="2">Phytanoyl-CoA dioxygenase</fullName>
    </submittedName>
</protein>
<dbReference type="Gene3D" id="2.60.120.620">
    <property type="entry name" value="q2cbj1_9rhob like domain"/>
    <property type="match status" value="1"/>
</dbReference>
<proteinExistence type="predicted"/>
<dbReference type="Pfam" id="PF05721">
    <property type="entry name" value="PhyH"/>
    <property type="match status" value="1"/>
</dbReference>
<organism evidence="2 3">
    <name type="scientific">Pseudoalteromonas rubra</name>
    <dbReference type="NCBI Taxonomy" id="43658"/>
    <lineage>
        <taxon>Bacteria</taxon>
        <taxon>Pseudomonadati</taxon>
        <taxon>Pseudomonadota</taxon>
        <taxon>Gammaproteobacteria</taxon>
        <taxon>Alteromonadales</taxon>
        <taxon>Pseudoalteromonadaceae</taxon>
        <taxon>Pseudoalteromonas</taxon>
    </lineage>
</organism>
<evidence type="ECO:0000313" key="3">
    <source>
        <dbReference type="Proteomes" id="UP000033452"/>
    </source>
</evidence>
<evidence type="ECO:0000313" key="2">
    <source>
        <dbReference type="EMBL" id="KJZ12664.1"/>
    </source>
</evidence>
<dbReference type="SUPFAM" id="SSF51197">
    <property type="entry name" value="Clavaminate synthase-like"/>
    <property type="match status" value="1"/>
</dbReference>
<dbReference type="Proteomes" id="UP000033452">
    <property type="component" value="Unassembled WGS sequence"/>
</dbReference>
<name>A0A0F4QZ95_9GAMM</name>
<keyword evidence="2" id="KW-0223">Dioxygenase</keyword>
<keyword evidence="3" id="KW-1185">Reference proteome</keyword>
<gene>
    <name evidence="2" type="ORF">TW77_02470</name>
</gene>
<dbReference type="RefSeq" id="WP_046003395.1">
    <property type="nucleotide sequence ID" value="NZ_JXYA01000004.1"/>
</dbReference>
<dbReference type="PANTHER" id="PTHR20883:SF48">
    <property type="entry name" value="ECTOINE DIOXYGENASE"/>
    <property type="match status" value="1"/>
</dbReference>
<dbReference type="PATRIC" id="fig|43658.5.peg.520"/>
<dbReference type="EMBL" id="JXYA01000004">
    <property type="protein sequence ID" value="KJZ12664.1"/>
    <property type="molecule type" value="Genomic_DNA"/>
</dbReference>
<dbReference type="GO" id="GO:0005506">
    <property type="term" value="F:iron ion binding"/>
    <property type="evidence" value="ECO:0007669"/>
    <property type="project" value="UniProtKB-ARBA"/>
</dbReference>
<keyword evidence="2" id="KW-0560">Oxidoreductase</keyword>
<evidence type="ECO:0000256" key="1">
    <source>
        <dbReference type="ARBA" id="ARBA00001954"/>
    </source>
</evidence>
<dbReference type="AlphaFoldDB" id="A0A0F4QZ95"/>
<dbReference type="InterPro" id="IPR008775">
    <property type="entry name" value="Phytyl_CoA_dOase-like"/>
</dbReference>
<dbReference type="GO" id="GO:0016706">
    <property type="term" value="F:2-oxoglutarate-dependent dioxygenase activity"/>
    <property type="evidence" value="ECO:0007669"/>
    <property type="project" value="UniProtKB-ARBA"/>
</dbReference>
<dbReference type="OrthoDB" id="9791262at2"/>
<comment type="caution">
    <text evidence="2">The sequence shown here is derived from an EMBL/GenBank/DDBJ whole genome shotgun (WGS) entry which is preliminary data.</text>
</comment>
<comment type="cofactor">
    <cofactor evidence="1">
        <name>Fe(2+)</name>
        <dbReference type="ChEBI" id="CHEBI:29033"/>
    </cofactor>
</comment>